<feature type="non-terminal residue" evidence="13">
    <location>
        <position position="1"/>
    </location>
</feature>
<evidence type="ECO:0000259" key="11">
    <source>
        <dbReference type="PROSITE" id="PS50893"/>
    </source>
</evidence>
<dbReference type="PROSITE" id="PS50893">
    <property type="entry name" value="ABC_TRANSPORTER_2"/>
    <property type="match status" value="1"/>
</dbReference>
<dbReference type="InterPro" id="IPR011527">
    <property type="entry name" value="ABC1_TM_dom"/>
</dbReference>
<dbReference type="GO" id="GO:0005524">
    <property type="term" value="F:ATP binding"/>
    <property type="evidence" value="ECO:0007669"/>
    <property type="project" value="UniProtKB-KW"/>
</dbReference>
<comment type="similarity">
    <text evidence="2">Belongs to the ABC transporter superfamily. ABCB family. Multidrug resistance exporter (TC 3.A.1.201) subfamily.</text>
</comment>
<dbReference type="GO" id="GO:0005743">
    <property type="term" value="C:mitochondrial inner membrane"/>
    <property type="evidence" value="ECO:0007669"/>
    <property type="project" value="TreeGrafter"/>
</dbReference>
<evidence type="ECO:0000256" key="10">
    <source>
        <dbReference type="SAM" id="Phobius"/>
    </source>
</evidence>
<name>A0A4P9ZX33_9FUNG</name>
<evidence type="ECO:0000256" key="7">
    <source>
        <dbReference type="ARBA" id="ARBA00022840"/>
    </source>
</evidence>
<feature type="domain" description="ABC transporter" evidence="11">
    <location>
        <begin position="353"/>
        <end position="593"/>
    </location>
</feature>
<dbReference type="STRING" id="215637.A0A4P9ZX33"/>
<feature type="non-terminal residue" evidence="13">
    <location>
        <position position="1128"/>
    </location>
</feature>
<dbReference type="InterPro" id="IPR036640">
    <property type="entry name" value="ABC1_TM_sf"/>
</dbReference>
<keyword evidence="8 10" id="KW-1133">Transmembrane helix</keyword>
<organism evidence="13 14">
    <name type="scientific">Dimargaris cristalligena</name>
    <dbReference type="NCBI Taxonomy" id="215637"/>
    <lineage>
        <taxon>Eukaryota</taxon>
        <taxon>Fungi</taxon>
        <taxon>Fungi incertae sedis</taxon>
        <taxon>Zoopagomycota</taxon>
        <taxon>Kickxellomycotina</taxon>
        <taxon>Dimargaritomycetes</taxon>
        <taxon>Dimargaritales</taxon>
        <taxon>Dimargaritaceae</taxon>
        <taxon>Dimargaris</taxon>
    </lineage>
</organism>
<evidence type="ECO:0000256" key="9">
    <source>
        <dbReference type="ARBA" id="ARBA00023136"/>
    </source>
</evidence>
<feature type="domain" description="ABC transmembrane type-1" evidence="12">
    <location>
        <begin position="22"/>
        <end position="316"/>
    </location>
</feature>
<keyword evidence="7" id="KW-0067">ATP-binding</keyword>
<evidence type="ECO:0000313" key="14">
    <source>
        <dbReference type="Proteomes" id="UP000268162"/>
    </source>
</evidence>
<sequence>PPVSFLSLFRFATVFDWLLMMIGTICAMAVGASQPLMAIIFGSILQNLGSYTYNYQTDPDLANAQLEQTIHDMLKWVGILAGATFTAAFVQIFMWSYAAERQCRNIRELYYASILRQEIAWFDTVSTGDLTSRISGDVNMLQEGIGSKLSIIVQDCTCFVTGFIVAFVKGWRLALVLMSSLPLLILCGTIMSKLVAARSTQGQDSYAGAGAVAEEVISGIRTVMAFGGQEREAERYEGKVRGALRQGIRNAYISGLGVGCMMLLVFLTYALGFWYAIKLTAEGTLQGDQAIAVFFALVLGATALGRSTPSFSALANARGAAGQVFQLIARERLIDPLANTGLTLDRVEGRCEFRAVQFNYPSRPDVPILKGLTLDVDPGQTVALVGPSGSGKSTIVALLERFYDPSAGAIFLDRVDIKDINVRSLRSHIGVVSQEPVLFGETIRQNVLWGTLDDPTGPPVTDSQIEKACRDANAWDFIQNLPQGLDSPVGERGTFLSGGQKQRIAIARAIIRNPRILLLDEATSALDSKAERLVQDALDRVAQNRTTIVVAHRLSTIRNVDKIVVMQQGEVVEVGTHNALLARDGTYAQLVRSQAIKKREDGVDDTFLEPDDDIDEEDDPYDTQRTALAVVGAALKNNTSFAGSDDVVTVQNLSVAEKVLRKPLSHNWPALLSRIMAVFSNVANPVQMRTDGDFYSLMFVVLAIVAFIAATGRVGLFAMSGERLTYRLRLASFRAIIYQDAAFFDDRANGTGTLCSKLATESERVKTLCGRVIGTLLQNSSTFLVGVTLAFVNGWQLALVVMACTPIPALGSIMQMKRLEGFDGKTKKAYDRAAQTASETVANLRTVATLGREQMFIDMFKRSNDQPHYDSLRGFLFDSFGSALAQSQIFIMVIISFYYGSRLVLWGIYDLADVLQVIYAIIFAAQSIAQAGQQVSDLPKAKVAALSIFEIMDRVPAIDARQDDGQARPHIEGFVDAHEVNFSYPSSPDTPILQHINLTAHPGQTIALVGNSGSGKSTLIALAQRLYDVTAGAVSIEHVDTREWHLANLRSHMALVGQEPVLFDLSIRDNIRYGRPQATDAEIEQAARSANIHEFIESLPDGYLTTVGERGGQLSGGQKQRLAIARAL</sequence>
<dbReference type="InterPro" id="IPR003593">
    <property type="entry name" value="AAA+_ATPase"/>
</dbReference>
<keyword evidence="6" id="KW-0547">Nucleotide-binding</keyword>
<keyword evidence="14" id="KW-1185">Reference proteome</keyword>
<keyword evidence="3" id="KW-0813">Transport</keyword>
<dbReference type="GO" id="GO:0016887">
    <property type="term" value="F:ATP hydrolysis activity"/>
    <property type="evidence" value="ECO:0007669"/>
    <property type="project" value="InterPro"/>
</dbReference>
<reference evidence="14" key="1">
    <citation type="journal article" date="2018" name="Nat. Microbiol.">
        <title>Leveraging single-cell genomics to expand the fungal tree of life.</title>
        <authorList>
            <person name="Ahrendt S.R."/>
            <person name="Quandt C.A."/>
            <person name="Ciobanu D."/>
            <person name="Clum A."/>
            <person name="Salamov A."/>
            <person name="Andreopoulos B."/>
            <person name="Cheng J.F."/>
            <person name="Woyke T."/>
            <person name="Pelin A."/>
            <person name="Henrissat B."/>
            <person name="Reynolds N.K."/>
            <person name="Benny G.L."/>
            <person name="Smith M.E."/>
            <person name="James T.Y."/>
            <person name="Grigoriev I.V."/>
        </authorList>
    </citation>
    <scope>NUCLEOTIDE SEQUENCE [LARGE SCALE GENOMIC DNA]</scope>
    <source>
        <strain evidence="14">RSA 468</strain>
    </source>
</reference>
<dbReference type="PANTHER" id="PTHR43394:SF27">
    <property type="entry name" value="ATP-DEPENDENT TRANSLOCASE ABCB1-LIKE"/>
    <property type="match status" value="1"/>
</dbReference>
<keyword evidence="5" id="KW-0677">Repeat</keyword>
<dbReference type="GO" id="GO:0015421">
    <property type="term" value="F:ABC-type oligopeptide transporter activity"/>
    <property type="evidence" value="ECO:0007669"/>
    <property type="project" value="TreeGrafter"/>
</dbReference>
<dbReference type="Pfam" id="PF00005">
    <property type="entry name" value="ABC_tran"/>
    <property type="match status" value="2"/>
</dbReference>
<dbReference type="InterPro" id="IPR017871">
    <property type="entry name" value="ABC_transporter-like_CS"/>
</dbReference>
<dbReference type="PROSITE" id="PS00211">
    <property type="entry name" value="ABC_TRANSPORTER_1"/>
    <property type="match status" value="1"/>
</dbReference>
<keyword evidence="9 10" id="KW-0472">Membrane</keyword>
<dbReference type="AlphaFoldDB" id="A0A4P9ZX33"/>
<dbReference type="SUPFAM" id="SSF52540">
    <property type="entry name" value="P-loop containing nucleoside triphosphate hydrolases"/>
    <property type="match status" value="2"/>
</dbReference>
<accession>A0A4P9ZX33</accession>
<feature type="transmembrane region" description="Helical" evidence="10">
    <location>
        <begin position="174"/>
        <end position="196"/>
    </location>
</feature>
<proteinExistence type="inferred from homology"/>
<dbReference type="Gene3D" id="1.20.1560.10">
    <property type="entry name" value="ABC transporter type 1, transmembrane domain"/>
    <property type="match status" value="1"/>
</dbReference>
<feature type="transmembrane region" description="Helical" evidence="10">
    <location>
        <begin position="251"/>
        <end position="277"/>
    </location>
</feature>
<dbReference type="CDD" id="cd03249">
    <property type="entry name" value="ABC_MTABC3_MDL1_MDL2"/>
    <property type="match status" value="1"/>
</dbReference>
<dbReference type="Pfam" id="PF00664">
    <property type="entry name" value="ABC_membrane"/>
    <property type="match status" value="2"/>
</dbReference>
<evidence type="ECO:0000256" key="8">
    <source>
        <dbReference type="ARBA" id="ARBA00022989"/>
    </source>
</evidence>
<dbReference type="FunFam" id="1.20.1560.10:FF:000018">
    <property type="entry name" value="ATP-binding cassette subfamily B member 11"/>
    <property type="match status" value="1"/>
</dbReference>
<dbReference type="Gene3D" id="3.40.50.300">
    <property type="entry name" value="P-loop containing nucleotide triphosphate hydrolases"/>
    <property type="match status" value="2"/>
</dbReference>
<comment type="subcellular location">
    <subcellularLocation>
        <location evidence="1">Membrane</location>
        <topology evidence="1">Multi-pass membrane protein</topology>
    </subcellularLocation>
</comment>
<dbReference type="PROSITE" id="PS50929">
    <property type="entry name" value="ABC_TM1F"/>
    <property type="match status" value="2"/>
</dbReference>
<evidence type="ECO:0000256" key="4">
    <source>
        <dbReference type="ARBA" id="ARBA00022692"/>
    </source>
</evidence>
<evidence type="ECO:0000256" key="6">
    <source>
        <dbReference type="ARBA" id="ARBA00022741"/>
    </source>
</evidence>
<feature type="transmembrane region" description="Helical" evidence="10">
    <location>
        <begin position="783"/>
        <end position="810"/>
    </location>
</feature>
<gene>
    <name evidence="13" type="ORF">BJ085DRAFT_5508</name>
</gene>
<evidence type="ECO:0000256" key="3">
    <source>
        <dbReference type="ARBA" id="ARBA00022448"/>
    </source>
</evidence>
<dbReference type="InterPro" id="IPR027417">
    <property type="entry name" value="P-loop_NTPase"/>
</dbReference>
<dbReference type="CDD" id="cd18578">
    <property type="entry name" value="ABC_6TM_Pgp_ABCB1_D2_like"/>
    <property type="match status" value="1"/>
</dbReference>
<evidence type="ECO:0000256" key="1">
    <source>
        <dbReference type="ARBA" id="ARBA00004141"/>
    </source>
</evidence>
<dbReference type="InterPro" id="IPR003439">
    <property type="entry name" value="ABC_transporter-like_ATP-bd"/>
</dbReference>
<feature type="transmembrane region" description="Helical" evidence="10">
    <location>
        <begin position="875"/>
        <end position="899"/>
    </location>
</feature>
<dbReference type="PANTHER" id="PTHR43394">
    <property type="entry name" value="ATP-DEPENDENT PERMEASE MDL1, MITOCHONDRIAL"/>
    <property type="match status" value="1"/>
</dbReference>
<feature type="transmembrane region" description="Helical" evidence="10">
    <location>
        <begin position="73"/>
        <end position="97"/>
    </location>
</feature>
<dbReference type="InterPro" id="IPR039421">
    <property type="entry name" value="Type_1_exporter"/>
</dbReference>
<keyword evidence="13" id="KW-0378">Hydrolase</keyword>
<dbReference type="FunFam" id="3.40.50.300:FF:000205">
    <property type="entry name" value="ABC transporter B family member 4"/>
    <property type="match status" value="1"/>
</dbReference>
<evidence type="ECO:0000256" key="5">
    <source>
        <dbReference type="ARBA" id="ARBA00022737"/>
    </source>
</evidence>
<evidence type="ECO:0000256" key="2">
    <source>
        <dbReference type="ARBA" id="ARBA00007577"/>
    </source>
</evidence>
<protein>
    <submittedName>
        <fullName evidence="13">P-loop containing nucleoside triphosphate hydrolase protein</fullName>
    </submittedName>
</protein>
<feature type="domain" description="ABC transmembrane type-1" evidence="12">
    <location>
        <begin position="669"/>
        <end position="940"/>
    </location>
</feature>
<dbReference type="EMBL" id="ML002390">
    <property type="protein sequence ID" value="RKP38236.1"/>
    <property type="molecule type" value="Genomic_DNA"/>
</dbReference>
<dbReference type="SMART" id="SM00382">
    <property type="entry name" value="AAA"/>
    <property type="match status" value="1"/>
</dbReference>
<feature type="transmembrane region" description="Helical" evidence="10">
    <location>
        <begin position="694"/>
        <end position="719"/>
    </location>
</feature>
<evidence type="ECO:0000313" key="13">
    <source>
        <dbReference type="EMBL" id="RKP38236.1"/>
    </source>
</evidence>
<keyword evidence="4 10" id="KW-0812">Transmembrane</keyword>
<dbReference type="Proteomes" id="UP000268162">
    <property type="component" value="Unassembled WGS sequence"/>
</dbReference>
<evidence type="ECO:0000259" key="12">
    <source>
        <dbReference type="PROSITE" id="PS50929"/>
    </source>
</evidence>
<dbReference type="CDD" id="cd18577">
    <property type="entry name" value="ABC_6TM_Pgp_ABCB1_D1_like"/>
    <property type="match status" value="1"/>
</dbReference>
<dbReference type="SUPFAM" id="SSF90123">
    <property type="entry name" value="ABC transporter transmembrane region"/>
    <property type="match status" value="2"/>
</dbReference>
<dbReference type="GO" id="GO:0090374">
    <property type="term" value="P:oligopeptide export from mitochondrion"/>
    <property type="evidence" value="ECO:0007669"/>
    <property type="project" value="TreeGrafter"/>
</dbReference>